<evidence type="ECO:0000313" key="1">
    <source>
        <dbReference type="EMBL" id="KAH7906327.1"/>
    </source>
</evidence>
<sequence length="443" mass="47791">MSSLCSHPETNLKMIAFSIPGLSIFGALVIESASAAVASTFTAPAAAPTDQSPFYVGASNGTITNSPLVAGKVFDRFIQIWLENTNFAAAASQAVFQNLSTQGITLTEYYGVTHTSEPNYLAAGGGDFWGLYDDDFEAVPNNISTIVDLLDQKAISWSAYQENMPYDGYEGYNYTNQDDGYTYYVRKHNPLIIYDSVSQNTTRSARIRNFNDFAVDLGNNTISQWVFVTPNLRNDGHDTTVAFAAEWLNYWLVPLLEDPNFNTDRTLILLTFDENETYTINNQVYAILLGGAIPTTLRNTTDSTFYTHYSTLTTVEANWDLGNLGRQDTNKTVSNVFSFVASDTGYTNNNISGSAIPLLNLTTTIPGPLNPEYYVPYLAPTNGTGGGSGPTFFASNVNMSLNAADAPAPVNLTAAGTSGSSEVRVGLGLLGTATIGAVIMALL</sequence>
<dbReference type="EMBL" id="MU268036">
    <property type="protein sequence ID" value="KAH7906327.1"/>
    <property type="molecule type" value="Genomic_DNA"/>
</dbReference>
<protein>
    <submittedName>
        <fullName evidence="1">Phosphoesterase family-domain-containing protein</fullName>
    </submittedName>
</protein>
<proteinExistence type="predicted"/>
<accession>A0ACB7ZZM7</accession>
<gene>
    <name evidence="1" type="ORF">BJ138DRAFT_1162871</name>
</gene>
<evidence type="ECO:0000313" key="2">
    <source>
        <dbReference type="Proteomes" id="UP000790377"/>
    </source>
</evidence>
<organism evidence="1 2">
    <name type="scientific">Hygrophoropsis aurantiaca</name>
    <dbReference type="NCBI Taxonomy" id="72124"/>
    <lineage>
        <taxon>Eukaryota</taxon>
        <taxon>Fungi</taxon>
        <taxon>Dikarya</taxon>
        <taxon>Basidiomycota</taxon>
        <taxon>Agaricomycotina</taxon>
        <taxon>Agaricomycetes</taxon>
        <taxon>Agaricomycetidae</taxon>
        <taxon>Boletales</taxon>
        <taxon>Coniophorineae</taxon>
        <taxon>Hygrophoropsidaceae</taxon>
        <taxon>Hygrophoropsis</taxon>
    </lineage>
</organism>
<dbReference type="Proteomes" id="UP000790377">
    <property type="component" value="Unassembled WGS sequence"/>
</dbReference>
<keyword evidence="2" id="KW-1185">Reference proteome</keyword>
<reference evidence="1" key="1">
    <citation type="journal article" date="2021" name="New Phytol.">
        <title>Evolutionary innovations through gain and loss of genes in the ectomycorrhizal Boletales.</title>
        <authorList>
            <person name="Wu G."/>
            <person name="Miyauchi S."/>
            <person name="Morin E."/>
            <person name="Kuo A."/>
            <person name="Drula E."/>
            <person name="Varga T."/>
            <person name="Kohler A."/>
            <person name="Feng B."/>
            <person name="Cao Y."/>
            <person name="Lipzen A."/>
            <person name="Daum C."/>
            <person name="Hundley H."/>
            <person name="Pangilinan J."/>
            <person name="Johnson J."/>
            <person name="Barry K."/>
            <person name="LaButti K."/>
            <person name="Ng V."/>
            <person name="Ahrendt S."/>
            <person name="Min B."/>
            <person name="Choi I.G."/>
            <person name="Park H."/>
            <person name="Plett J.M."/>
            <person name="Magnuson J."/>
            <person name="Spatafora J.W."/>
            <person name="Nagy L.G."/>
            <person name="Henrissat B."/>
            <person name="Grigoriev I.V."/>
            <person name="Yang Z.L."/>
            <person name="Xu J."/>
            <person name="Martin F.M."/>
        </authorList>
    </citation>
    <scope>NUCLEOTIDE SEQUENCE</scope>
    <source>
        <strain evidence="1">ATCC 28755</strain>
    </source>
</reference>
<comment type="caution">
    <text evidence="1">The sequence shown here is derived from an EMBL/GenBank/DDBJ whole genome shotgun (WGS) entry which is preliminary data.</text>
</comment>
<name>A0ACB7ZZM7_9AGAM</name>